<evidence type="ECO:0000313" key="2">
    <source>
        <dbReference type="Proteomes" id="UP001497700"/>
    </source>
</evidence>
<gene>
    <name evidence="1" type="ORF">F4820DRAFT_329448</name>
</gene>
<name>A0ACB9YZ02_9PEZI</name>
<evidence type="ECO:0000313" key="1">
    <source>
        <dbReference type="EMBL" id="KAI4864684.1"/>
    </source>
</evidence>
<keyword evidence="2" id="KW-1185">Reference proteome</keyword>
<reference evidence="1 2" key="1">
    <citation type="journal article" date="2022" name="New Phytol.">
        <title>Ecological generalism drives hyperdiversity of secondary metabolite gene clusters in xylarialean endophytes.</title>
        <authorList>
            <person name="Franco M.E.E."/>
            <person name="Wisecaver J.H."/>
            <person name="Arnold A.E."/>
            <person name="Ju Y.M."/>
            <person name="Slot J.C."/>
            <person name="Ahrendt S."/>
            <person name="Moore L.P."/>
            <person name="Eastman K.E."/>
            <person name="Scott K."/>
            <person name="Konkel Z."/>
            <person name="Mondo S.J."/>
            <person name="Kuo A."/>
            <person name="Hayes R.D."/>
            <person name="Haridas S."/>
            <person name="Andreopoulos B."/>
            <person name="Riley R."/>
            <person name="LaButti K."/>
            <person name="Pangilinan J."/>
            <person name="Lipzen A."/>
            <person name="Amirebrahimi M."/>
            <person name="Yan J."/>
            <person name="Adam C."/>
            <person name="Keymanesh K."/>
            <person name="Ng V."/>
            <person name="Louie K."/>
            <person name="Northen T."/>
            <person name="Drula E."/>
            <person name="Henrissat B."/>
            <person name="Hsieh H.M."/>
            <person name="Youens-Clark K."/>
            <person name="Lutzoni F."/>
            <person name="Miadlikowska J."/>
            <person name="Eastwood D.C."/>
            <person name="Hamelin R.C."/>
            <person name="Grigoriev I.V."/>
            <person name="U'Ren J.M."/>
        </authorList>
    </citation>
    <scope>NUCLEOTIDE SEQUENCE [LARGE SCALE GENOMIC DNA]</scope>
    <source>
        <strain evidence="1 2">CBS 119005</strain>
    </source>
</reference>
<dbReference type="Proteomes" id="UP001497700">
    <property type="component" value="Unassembled WGS sequence"/>
</dbReference>
<comment type="caution">
    <text evidence="1">The sequence shown here is derived from an EMBL/GenBank/DDBJ whole genome shotgun (WGS) entry which is preliminary data.</text>
</comment>
<dbReference type="EMBL" id="MU393483">
    <property type="protein sequence ID" value="KAI4864684.1"/>
    <property type="molecule type" value="Genomic_DNA"/>
</dbReference>
<protein>
    <submittedName>
        <fullName evidence="1">Uncharacterized protein</fullName>
    </submittedName>
</protein>
<accession>A0ACB9YZ02</accession>
<organism evidence="1 2">
    <name type="scientific">Hypoxylon rubiginosum</name>
    <dbReference type="NCBI Taxonomy" id="110542"/>
    <lineage>
        <taxon>Eukaryota</taxon>
        <taxon>Fungi</taxon>
        <taxon>Dikarya</taxon>
        <taxon>Ascomycota</taxon>
        <taxon>Pezizomycotina</taxon>
        <taxon>Sordariomycetes</taxon>
        <taxon>Xylariomycetidae</taxon>
        <taxon>Xylariales</taxon>
        <taxon>Hypoxylaceae</taxon>
        <taxon>Hypoxylon</taxon>
    </lineage>
</organism>
<proteinExistence type="predicted"/>
<sequence>MAVTELAWLKCASEAVTTESKEATDSALNVQDEWCARNAPNLPKARENRGVGFFQQVEDPTVTLLTAHWESTEQHKTWIESPENQTVFPGLGDHFQLEKTVFFHLDDVELFEKPDADGEISLLESPVISVGRLTIAAKNRQAVGQGWNEVKGILETFAKPNMVKSGWRIEKEDQGLEEFVFACGWPSVERHGEFATTEDFQKYASALLPFVMARDAKHYQRIL</sequence>